<evidence type="ECO:0000256" key="11">
    <source>
        <dbReference type="SAM" id="MobiDB-lite"/>
    </source>
</evidence>
<keyword evidence="9 12" id="KW-0472">Membrane</keyword>
<proteinExistence type="predicted"/>
<dbReference type="PANTHER" id="PTHR11537:SF254">
    <property type="entry name" value="POTASSIUM VOLTAGE-GATED CHANNEL PROTEIN SHAB"/>
    <property type="match status" value="1"/>
</dbReference>
<dbReference type="GO" id="GO:0005249">
    <property type="term" value="F:voltage-gated potassium channel activity"/>
    <property type="evidence" value="ECO:0007669"/>
    <property type="project" value="InterPro"/>
</dbReference>
<sequence length="1287" mass="143848">MTTRSNGTELTPLLSAVDVTKGALNHDNTALSASSSESRRYAIYLFLEARTPGGRLYETAMIILILVNVLAFIIGSLFVEEYNDASWAQRDSEDALCNNLCDALWFGNYRDNGLQILRLGATSILELVTISVFTTEYVLRLCVCDLEDPKYRGWIGRLRYLPTFFSIVDLASTVPFYIDAFVFTKTDMASSAFLRMFRLFRMMRVEGRYETAFFMIDDVFRAQKAILGTALFIGGTTWISVSSLYYLVERKNKDMIYCGAAPDYCGTEFDTSLCEFDSWGLVDCSKAGCPPSDEFPEPCYNMYQSIPMASYYSLLNLFGEFPLIDKHSVGGQVVGTFTAVVAVAVFALPAGIIGNGFENQVQKRQDNAEESPIEEYNLITPGYVAGVYSIRNRMYNFLFALQTPGSIIFDWIINVLVIGTALTFMVDTIDDLPVGYRVYQSLFEFLAVIVFTGEYIARLYAISADPMYREKGSIWLYLTSFLPIVDVLSFVPYWVVLGLTGSIIDTSGPSNMGATFVKALRLLRIFRFEKYTHAFLSFDDVFARNIGVLSITGFSALILWVFFGAFLYYSERNNPDSEMAQNYKTIPDSMWITLLNLSGESPLAQYSIPGKIATGIVGLFATAVFGIPIGILGSGFESVIEEETEDDNRELVEVGTSNGSSLLGSRFEQRCYNIVNGYASTLAHAVETAIYVLIFTAIFIGIIQTVEGRENDFSRIEAFTVYAFTLEYILRFVGVGADPAYAEGSNGFVARLKYFVSFYSIIDLLGFVPYYIAMALPGSAIDQYDEYLRMSRILRLLKLDKFIPSFTLIDDVIRFKWNSLRVAGFAALTLWIIFGGLLYLFEYQDDKNELDDAVPIYGCVEDCTMMDRFRNYFDSFYYTGVHLTGDYPITTYSWPARFTNFFMVIAAVGVVSIPSGLIASGFVDIVQSKNKAKKDYPTDAIPGDDWYEIKYRSLTGIDAPVSKWGPQVDRMQIAVNEFLNGKKDINGSHSFSTAGYIGRLFIFTVIITNIIAVLLESVPTIDRAVGNGTGNFFDVFEAFSVFVFATEYILRLFCAPKNREALYSSLMYSRSFFGIVDVLSTAPWFIEQALILSGTIGDSDDIARTFRIFRIFRILQLEDFVTAFSKLDNVFRASKDVLKATGLMAMIIWIGGGALFFIFEQNNPNWRSCDDSIPIVSNVSEVPGCFDFPSTSACNAFYPGMCEQKVFTNMPNSLYLTAVFLGGEWGVVDFTWPGRFVCLLFCALGIALYAIPIGTLFDSFGAVLGMDGEGDEQQTSDEETSKGNGQI</sequence>
<feature type="compositionally biased region" description="Acidic residues" evidence="11">
    <location>
        <begin position="1268"/>
        <end position="1278"/>
    </location>
</feature>
<keyword evidence="3" id="KW-0633">Potassium transport</keyword>
<name>A0A9K3L3C9_9STRA</name>
<feature type="transmembrane region" description="Helical" evidence="12">
    <location>
        <begin position="718"/>
        <end position="737"/>
    </location>
</feature>
<organism evidence="14 15">
    <name type="scientific">Nitzschia inconspicua</name>
    <dbReference type="NCBI Taxonomy" id="303405"/>
    <lineage>
        <taxon>Eukaryota</taxon>
        <taxon>Sar</taxon>
        <taxon>Stramenopiles</taxon>
        <taxon>Ochrophyta</taxon>
        <taxon>Bacillariophyta</taxon>
        <taxon>Bacillariophyceae</taxon>
        <taxon>Bacillariophycidae</taxon>
        <taxon>Bacillariales</taxon>
        <taxon>Bacillariaceae</taxon>
        <taxon>Nitzschia</taxon>
    </lineage>
</organism>
<feature type="transmembrane region" description="Helical" evidence="12">
    <location>
        <begin position="474"/>
        <end position="495"/>
    </location>
</feature>
<dbReference type="GO" id="GO:0008076">
    <property type="term" value="C:voltage-gated potassium channel complex"/>
    <property type="evidence" value="ECO:0007669"/>
    <property type="project" value="InterPro"/>
</dbReference>
<feature type="transmembrane region" description="Helical" evidence="12">
    <location>
        <begin position="688"/>
        <end position="706"/>
    </location>
</feature>
<dbReference type="GO" id="GO:0001508">
    <property type="term" value="P:action potential"/>
    <property type="evidence" value="ECO:0007669"/>
    <property type="project" value="TreeGrafter"/>
</dbReference>
<dbReference type="Pfam" id="PF00520">
    <property type="entry name" value="Ion_trans"/>
    <property type="match status" value="4"/>
</dbReference>
<evidence type="ECO:0000256" key="4">
    <source>
        <dbReference type="ARBA" id="ARBA00022692"/>
    </source>
</evidence>
<feature type="transmembrane region" description="Helical" evidence="12">
    <location>
        <begin position="822"/>
        <end position="841"/>
    </location>
</feature>
<keyword evidence="15" id="KW-1185">Reference proteome</keyword>
<comment type="subcellular location">
    <subcellularLocation>
        <location evidence="1">Membrane</location>
        <topology evidence="1">Multi-pass membrane protein</topology>
    </subcellularLocation>
</comment>
<evidence type="ECO:0000313" key="14">
    <source>
        <dbReference type="EMBL" id="KAG7354875.1"/>
    </source>
</evidence>
<evidence type="ECO:0000259" key="13">
    <source>
        <dbReference type="Pfam" id="PF00520"/>
    </source>
</evidence>
<feature type="region of interest" description="Disordered" evidence="11">
    <location>
        <begin position="1268"/>
        <end position="1287"/>
    </location>
</feature>
<feature type="transmembrane region" description="Helical" evidence="12">
    <location>
        <begin position="546"/>
        <end position="569"/>
    </location>
</feature>
<dbReference type="EMBL" id="JAGRRH010000016">
    <property type="protein sequence ID" value="KAG7354875.1"/>
    <property type="molecule type" value="Genomic_DNA"/>
</dbReference>
<keyword evidence="2" id="KW-0813">Transport</keyword>
<feature type="transmembrane region" description="Helical" evidence="12">
    <location>
        <begin position="225"/>
        <end position="248"/>
    </location>
</feature>
<reference evidence="14" key="1">
    <citation type="journal article" date="2021" name="Sci. Rep.">
        <title>Diploid genomic architecture of Nitzschia inconspicua, an elite biomass production diatom.</title>
        <authorList>
            <person name="Oliver A."/>
            <person name="Podell S."/>
            <person name="Pinowska A."/>
            <person name="Traller J.C."/>
            <person name="Smith S.R."/>
            <person name="McClure R."/>
            <person name="Beliaev A."/>
            <person name="Bohutskyi P."/>
            <person name="Hill E.A."/>
            <person name="Rabines A."/>
            <person name="Zheng H."/>
            <person name="Allen L.Z."/>
            <person name="Kuo A."/>
            <person name="Grigoriev I.V."/>
            <person name="Allen A.E."/>
            <person name="Hazlebeck D."/>
            <person name="Allen E.E."/>
        </authorList>
    </citation>
    <scope>NUCLEOTIDE SEQUENCE</scope>
    <source>
        <strain evidence="14">Hildebrandi</strain>
    </source>
</reference>
<dbReference type="PANTHER" id="PTHR11537">
    <property type="entry name" value="VOLTAGE-GATED POTASSIUM CHANNEL"/>
    <property type="match status" value="1"/>
</dbReference>
<dbReference type="OrthoDB" id="415460at2759"/>
<keyword evidence="6" id="KW-0630">Potassium</keyword>
<feature type="transmembrane region" description="Helical" evidence="12">
    <location>
        <begin position="996"/>
        <end position="1015"/>
    </location>
</feature>
<evidence type="ECO:0000256" key="8">
    <source>
        <dbReference type="ARBA" id="ARBA00023065"/>
    </source>
</evidence>
<gene>
    <name evidence="14" type="ORF">IV203_004231</name>
</gene>
<evidence type="ECO:0000256" key="9">
    <source>
        <dbReference type="ARBA" id="ARBA00023136"/>
    </source>
</evidence>
<keyword evidence="5" id="KW-0631">Potassium channel</keyword>
<keyword evidence="10" id="KW-0407">Ion channel</keyword>
<dbReference type="InterPro" id="IPR028325">
    <property type="entry name" value="VG_K_chnl"/>
</dbReference>
<comment type="caution">
    <text evidence="14">The sequence shown here is derived from an EMBL/GenBank/DDBJ whole genome shotgun (WGS) entry which is preliminary data.</text>
</comment>
<evidence type="ECO:0000256" key="12">
    <source>
        <dbReference type="SAM" id="Phobius"/>
    </source>
</evidence>
<evidence type="ECO:0000313" key="15">
    <source>
        <dbReference type="Proteomes" id="UP000693970"/>
    </source>
</evidence>
<protein>
    <submittedName>
        <fullName evidence="14">Ion transport protein</fullName>
    </submittedName>
</protein>
<evidence type="ECO:0000256" key="5">
    <source>
        <dbReference type="ARBA" id="ARBA00022826"/>
    </source>
</evidence>
<evidence type="ECO:0000256" key="2">
    <source>
        <dbReference type="ARBA" id="ARBA00022448"/>
    </source>
</evidence>
<feature type="domain" description="Ion transport" evidence="13">
    <location>
        <begin position="408"/>
        <end position="640"/>
    </location>
</feature>
<feature type="transmembrane region" description="Helical" evidence="12">
    <location>
        <begin position="757"/>
        <end position="781"/>
    </location>
</feature>
<evidence type="ECO:0000256" key="3">
    <source>
        <dbReference type="ARBA" id="ARBA00022538"/>
    </source>
</evidence>
<dbReference type="InterPro" id="IPR005821">
    <property type="entry name" value="Ion_trans_dom"/>
</dbReference>
<feature type="domain" description="Ion transport" evidence="13">
    <location>
        <begin position="55"/>
        <end position="364"/>
    </location>
</feature>
<dbReference type="Proteomes" id="UP000693970">
    <property type="component" value="Unassembled WGS sequence"/>
</dbReference>
<feature type="transmembrane region" description="Helical" evidence="12">
    <location>
        <begin position="901"/>
        <end position="926"/>
    </location>
</feature>
<evidence type="ECO:0000256" key="10">
    <source>
        <dbReference type="ARBA" id="ARBA00023303"/>
    </source>
</evidence>
<reference evidence="14" key="2">
    <citation type="submission" date="2021-04" db="EMBL/GenBank/DDBJ databases">
        <authorList>
            <person name="Podell S."/>
        </authorList>
    </citation>
    <scope>NUCLEOTIDE SEQUENCE</scope>
    <source>
        <strain evidence="14">Hildebrandi</strain>
    </source>
</reference>
<feature type="transmembrane region" description="Helical" evidence="12">
    <location>
        <begin position="1236"/>
        <end position="1257"/>
    </location>
</feature>
<evidence type="ECO:0000256" key="1">
    <source>
        <dbReference type="ARBA" id="ARBA00004141"/>
    </source>
</evidence>
<feature type="transmembrane region" description="Helical" evidence="12">
    <location>
        <begin position="442"/>
        <end position="462"/>
    </location>
</feature>
<keyword evidence="8" id="KW-0406">Ion transport</keyword>
<feature type="transmembrane region" description="Helical" evidence="12">
    <location>
        <begin position="60"/>
        <end position="79"/>
    </location>
</feature>
<feature type="transmembrane region" description="Helical" evidence="12">
    <location>
        <begin position="1035"/>
        <end position="1054"/>
    </location>
</feature>
<accession>A0A9K3L3C9</accession>
<evidence type="ECO:0000256" key="6">
    <source>
        <dbReference type="ARBA" id="ARBA00022958"/>
    </source>
</evidence>
<feature type="transmembrane region" description="Helical" evidence="12">
    <location>
        <begin position="397"/>
        <end position="422"/>
    </location>
</feature>
<feature type="transmembrane region" description="Helical" evidence="12">
    <location>
        <begin position="1137"/>
        <end position="1159"/>
    </location>
</feature>
<keyword evidence="4 12" id="KW-0812">Transmembrane</keyword>
<feature type="transmembrane region" description="Helical" evidence="12">
    <location>
        <begin position="612"/>
        <end position="632"/>
    </location>
</feature>
<evidence type="ECO:0000256" key="7">
    <source>
        <dbReference type="ARBA" id="ARBA00022989"/>
    </source>
</evidence>
<keyword evidence="7 12" id="KW-1133">Transmembrane helix</keyword>
<feature type="transmembrane region" description="Helical" evidence="12">
    <location>
        <begin position="160"/>
        <end position="178"/>
    </location>
</feature>
<feature type="domain" description="Ion transport" evidence="13">
    <location>
        <begin position="1000"/>
        <end position="1261"/>
    </location>
</feature>
<feature type="domain" description="Ion transport" evidence="13">
    <location>
        <begin position="686"/>
        <end position="927"/>
    </location>
</feature>